<sequence length="264" mass="28444">MTDDKPDQPGKRAPRIRPVPAVTRAVAILRLLGQHANGLGVKAIADELGLVPSTGLHILRALVAENLVRQDPDTKRYTLGSGMVGLARAALANVGFASLAKPLLDGLAAKWGLTIMGTEITPRETLLVLSVARPDQPLQLHASVGSEFYHLTSATGRLVAAYTHLSTPELRAKFSRIQWDRPMPFEDWLAEVEVARNRGWAVDRDRFKNGITAYAVPLLSLNGAMTHSLVAMGISAEMPPNEGEALAHDMQVAADTIARQLSAD</sequence>
<dbReference type="InterPro" id="IPR036388">
    <property type="entry name" value="WH-like_DNA-bd_sf"/>
</dbReference>
<evidence type="ECO:0000256" key="2">
    <source>
        <dbReference type="ARBA" id="ARBA00023125"/>
    </source>
</evidence>
<dbReference type="SMART" id="SM00346">
    <property type="entry name" value="HTH_ICLR"/>
    <property type="match status" value="1"/>
</dbReference>
<dbReference type="Gene3D" id="1.10.10.10">
    <property type="entry name" value="Winged helix-like DNA-binding domain superfamily/Winged helix DNA-binding domain"/>
    <property type="match status" value="1"/>
</dbReference>
<dbReference type="Pfam" id="PF09339">
    <property type="entry name" value="HTH_IclR"/>
    <property type="match status" value="1"/>
</dbReference>
<dbReference type="Pfam" id="PF01614">
    <property type="entry name" value="IclR_C"/>
    <property type="match status" value="1"/>
</dbReference>
<evidence type="ECO:0000256" key="3">
    <source>
        <dbReference type="ARBA" id="ARBA00023163"/>
    </source>
</evidence>
<protein>
    <recommendedName>
        <fullName evidence="8">IclR family transcriptional regulator</fullName>
    </recommendedName>
</protein>
<dbReference type="InterPro" id="IPR005471">
    <property type="entry name" value="Tscrpt_reg_IclR_N"/>
</dbReference>
<dbReference type="AlphaFoldDB" id="A0A0B1ZW24"/>
<evidence type="ECO:0000259" key="4">
    <source>
        <dbReference type="PROSITE" id="PS51077"/>
    </source>
</evidence>
<dbReference type="STRING" id="1348853.LK12_00570"/>
<dbReference type="InterPro" id="IPR029016">
    <property type="entry name" value="GAF-like_dom_sf"/>
</dbReference>
<dbReference type="GO" id="GO:0003700">
    <property type="term" value="F:DNA-binding transcription factor activity"/>
    <property type="evidence" value="ECO:0007669"/>
    <property type="project" value="TreeGrafter"/>
</dbReference>
<evidence type="ECO:0008006" key="8">
    <source>
        <dbReference type="Google" id="ProtNLM"/>
    </source>
</evidence>
<dbReference type="PANTHER" id="PTHR30136">
    <property type="entry name" value="HELIX-TURN-HELIX TRANSCRIPTIONAL REGULATOR, ICLR FAMILY"/>
    <property type="match status" value="1"/>
</dbReference>
<keyword evidence="3" id="KW-0804">Transcription</keyword>
<accession>A0A0B1ZW24</accession>
<keyword evidence="1" id="KW-0805">Transcription regulation</keyword>
<dbReference type="SUPFAM" id="SSF55781">
    <property type="entry name" value="GAF domain-like"/>
    <property type="match status" value="1"/>
</dbReference>
<evidence type="ECO:0000256" key="1">
    <source>
        <dbReference type="ARBA" id="ARBA00023015"/>
    </source>
</evidence>
<dbReference type="InterPro" id="IPR011991">
    <property type="entry name" value="ArsR-like_HTH"/>
</dbReference>
<keyword evidence="2" id="KW-0238">DNA-binding</keyword>
<dbReference type="GO" id="GO:0003677">
    <property type="term" value="F:DNA binding"/>
    <property type="evidence" value="ECO:0007669"/>
    <property type="project" value="UniProtKB-KW"/>
</dbReference>
<dbReference type="PROSITE" id="PS51078">
    <property type="entry name" value="ICLR_ED"/>
    <property type="match status" value="1"/>
</dbReference>
<dbReference type="Proteomes" id="UP000031057">
    <property type="component" value="Unassembled WGS sequence"/>
</dbReference>
<feature type="domain" description="HTH iclR-type" evidence="4">
    <location>
        <begin position="19"/>
        <end position="81"/>
    </location>
</feature>
<evidence type="ECO:0000259" key="5">
    <source>
        <dbReference type="PROSITE" id="PS51078"/>
    </source>
</evidence>
<dbReference type="PROSITE" id="PS51077">
    <property type="entry name" value="HTH_ICLR"/>
    <property type="match status" value="1"/>
</dbReference>
<name>A0A0B1ZW24_9SPHN</name>
<organism evidence="6 7">
    <name type="scientific">Novosphingobium malaysiense</name>
    <dbReference type="NCBI Taxonomy" id="1348853"/>
    <lineage>
        <taxon>Bacteria</taxon>
        <taxon>Pseudomonadati</taxon>
        <taxon>Pseudomonadota</taxon>
        <taxon>Alphaproteobacteria</taxon>
        <taxon>Sphingomonadales</taxon>
        <taxon>Sphingomonadaceae</taxon>
        <taxon>Novosphingobium</taxon>
    </lineage>
</organism>
<gene>
    <name evidence="6" type="ORF">LK12_00570</name>
</gene>
<dbReference type="InterPro" id="IPR050707">
    <property type="entry name" value="HTH_MetabolicPath_Reg"/>
</dbReference>
<proteinExistence type="predicted"/>
<comment type="caution">
    <text evidence="6">The sequence shown here is derived from an EMBL/GenBank/DDBJ whole genome shotgun (WGS) entry which is preliminary data.</text>
</comment>
<evidence type="ECO:0000313" key="7">
    <source>
        <dbReference type="Proteomes" id="UP000031057"/>
    </source>
</evidence>
<feature type="domain" description="IclR-ED" evidence="5">
    <location>
        <begin position="82"/>
        <end position="263"/>
    </location>
</feature>
<dbReference type="EMBL" id="JTDI01000001">
    <property type="protein sequence ID" value="KHK93604.1"/>
    <property type="molecule type" value="Genomic_DNA"/>
</dbReference>
<dbReference type="CDD" id="cd00090">
    <property type="entry name" value="HTH_ARSR"/>
    <property type="match status" value="1"/>
</dbReference>
<dbReference type="PANTHER" id="PTHR30136:SF24">
    <property type="entry name" value="HTH-TYPE TRANSCRIPTIONAL REPRESSOR ALLR"/>
    <property type="match status" value="1"/>
</dbReference>
<reference evidence="6 7" key="1">
    <citation type="submission" date="2014-10" db="EMBL/GenBank/DDBJ databases">
        <title>Genome sequence of Novosphingobium malaysiense MUSC 273(T).</title>
        <authorList>
            <person name="Lee L.-H."/>
        </authorList>
    </citation>
    <scope>NUCLEOTIDE SEQUENCE [LARGE SCALE GENOMIC DNA]</scope>
    <source>
        <strain evidence="6 7">MUSC 273</strain>
    </source>
</reference>
<dbReference type="InterPro" id="IPR036390">
    <property type="entry name" value="WH_DNA-bd_sf"/>
</dbReference>
<dbReference type="GO" id="GO:0045892">
    <property type="term" value="P:negative regulation of DNA-templated transcription"/>
    <property type="evidence" value="ECO:0007669"/>
    <property type="project" value="TreeGrafter"/>
</dbReference>
<dbReference type="SUPFAM" id="SSF46785">
    <property type="entry name" value="Winged helix' DNA-binding domain"/>
    <property type="match status" value="1"/>
</dbReference>
<dbReference type="Gene3D" id="3.30.450.40">
    <property type="match status" value="1"/>
</dbReference>
<dbReference type="InterPro" id="IPR014757">
    <property type="entry name" value="Tscrpt_reg_IclR_C"/>
</dbReference>
<keyword evidence="7" id="KW-1185">Reference proteome</keyword>
<evidence type="ECO:0000313" key="6">
    <source>
        <dbReference type="EMBL" id="KHK93604.1"/>
    </source>
</evidence>